<organism evidence="6 7">
    <name type="scientific">Candidatus Limousia pullorum</name>
    <dbReference type="NCBI Taxonomy" id="2840860"/>
    <lineage>
        <taxon>Bacteria</taxon>
        <taxon>Bacillati</taxon>
        <taxon>Bacillota</taxon>
        <taxon>Clostridia</taxon>
        <taxon>Eubacteriales</taxon>
        <taxon>Oscillospiraceae</taxon>
        <taxon>Oscillospiraceae incertae sedis</taxon>
        <taxon>Candidatus Limousia</taxon>
    </lineage>
</organism>
<sequence length="198" mass="21697">MTDRENICAIEAILFASGGSVSIDKIMSALDIKKAQALEYIKVLVEEYNSEKRGLEIIKLNDSYQMVTKKAYAPQIRTVMDLKRNTPLSQAALEVLAVVAYNQPVTKAFVEQVRGVDCSGVLSSLAAKDLVEERGRLELPGRPLLYGTTENFLRCFGLSSLDDLPSLPEKEGEKEEPLTGEELSALAGEAQSLLDMAK</sequence>
<evidence type="ECO:0000256" key="1">
    <source>
        <dbReference type="ARBA" id="ARBA00022490"/>
    </source>
</evidence>
<dbReference type="HAMAP" id="MF_01804">
    <property type="entry name" value="ScpB"/>
    <property type="match status" value="1"/>
</dbReference>
<proteinExistence type="inferred from homology"/>
<dbReference type="InterPro" id="IPR036388">
    <property type="entry name" value="WH-like_DNA-bd_sf"/>
</dbReference>
<dbReference type="AlphaFoldDB" id="A0A9D1LYL2"/>
<keyword evidence="4 5" id="KW-0131">Cell cycle</keyword>
<dbReference type="GO" id="GO:0005737">
    <property type="term" value="C:cytoplasm"/>
    <property type="evidence" value="ECO:0007669"/>
    <property type="project" value="UniProtKB-SubCell"/>
</dbReference>
<accession>A0A9D1LYL2</accession>
<dbReference type="SUPFAM" id="SSF46785">
    <property type="entry name" value="Winged helix' DNA-binding domain"/>
    <property type="match status" value="2"/>
</dbReference>
<dbReference type="GO" id="GO:0051304">
    <property type="term" value="P:chromosome separation"/>
    <property type="evidence" value="ECO:0007669"/>
    <property type="project" value="InterPro"/>
</dbReference>
<keyword evidence="3 5" id="KW-0159">Chromosome partition</keyword>
<reference evidence="6" key="2">
    <citation type="journal article" date="2021" name="PeerJ">
        <title>Extensive microbial diversity within the chicken gut microbiome revealed by metagenomics and culture.</title>
        <authorList>
            <person name="Gilroy R."/>
            <person name="Ravi A."/>
            <person name="Getino M."/>
            <person name="Pursley I."/>
            <person name="Horton D.L."/>
            <person name="Alikhan N.F."/>
            <person name="Baker D."/>
            <person name="Gharbi K."/>
            <person name="Hall N."/>
            <person name="Watson M."/>
            <person name="Adriaenssens E.M."/>
            <person name="Foster-Nyarko E."/>
            <person name="Jarju S."/>
            <person name="Secka A."/>
            <person name="Antonio M."/>
            <person name="Oren A."/>
            <person name="Chaudhuri R.R."/>
            <person name="La Ragione R."/>
            <person name="Hildebrand F."/>
            <person name="Pallen M.J."/>
        </authorList>
    </citation>
    <scope>NUCLEOTIDE SEQUENCE</scope>
    <source>
        <strain evidence="6">ChiGjej1B1-1684</strain>
    </source>
</reference>
<evidence type="ECO:0000313" key="6">
    <source>
        <dbReference type="EMBL" id="HIU50327.1"/>
    </source>
</evidence>
<evidence type="ECO:0000256" key="5">
    <source>
        <dbReference type="HAMAP-Rule" id="MF_01804"/>
    </source>
</evidence>
<comment type="function">
    <text evidence="5">Participates in chromosomal partition during cell division. May act via the formation of a condensin-like complex containing Smc and ScpA that pull DNA away from mid-cell into both cell halves.</text>
</comment>
<evidence type="ECO:0000313" key="7">
    <source>
        <dbReference type="Proteomes" id="UP000824118"/>
    </source>
</evidence>
<gene>
    <name evidence="5 6" type="primary">scpB</name>
    <name evidence="6" type="ORF">IAD22_04875</name>
</gene>
<dbReference type="Proteomes" id="UP000824118">
    <property type="component" value="Unassembled WGS sequence"/>
</dbReference>
<comment type="caution">
    <text evidence="6">The sequence shown here is derived from an EMBL/GenBank/DDBJ whole genome shotgun (WGS) entry which is preliminary data.</text>
</comment>
<protein>
    <recommendedName>
        <fullName evidence="5">Segregation and condensation protein B</fullName>
    </recommendedName>
</protein>
<comment type="subunit">
    <text evidence="5">Homodimer. Homodimerization may be required to stabilize the binding of ScpA to the Smc head domains. Component of a cohesin-like complex composed of ScpA, ScpB and the Smc homodimer, in which ScpA and ScpB bind to the head domain of Smc. The presence of the three proteins is required for the association of the complex with DNA.</text>
</comment>
<evidence type="ECO:0000256" key="2">
    <source>
        <dbReference type="ARBA" id="ARBA00022618"/>
    </source>
</evidence>
<dbReference type="NCBIfam" id="TIGR00281">
    <property type="entry name" value="SMC-Scp complex subunit ScpB"/>
    <property type="match status" value="1"/>
</dbReference>
<keyword evidence="2 5" id="KW-0132">Cell division</keyword>
<evidence type="ECO:0000256" key="3">
    <source>
        <dbReference type="ARBA" id="ARBA00022829"/>
    </source>
</evidence>
<comment type="subcellular location">
    <subcellularLocation>
        <location evidence="5">Cytoplasm</location>
    </subcellularLocation>
    <text evidence="5">Associated with two foci at the outer edges of the nucleoid region in young cells, and at four foci within both cell halves in older cells.</text>
</comment>
<dbReference type="Pfam" id="PF04079">
    <property type="entry name" value="SMC_ScpB"/>
    <property type="match status" value="1"/>
</dbReference>
<evidence type="ECO:0000256" key="4">
    <source>
        <dbReference type="ARBA" id="ARBA00023306"/>
    </source>
</evidence>
<dbReference type="PANTHER" id="PTHR34298">
    <property type="entry name" value="SEGREGATION AND CONDENSATION PROTEIN B"/>
    <property type="match status" value="1"/>
</dbReference>
<comment type="similarity">
    <text evidence="5">Belongs to the ScpB family.</text>
</comment>
<reference evidence="6" key="1">
    <citation type="submission" date="2020-10" db="EMBL/GenBank/DDBJ databases">
        <authorList>
            <person name="Gilroy R."/>
        </authorList>
    </citation>
    <scope>NUCLEOTIDE SEQUENCE</scope>
    <source>
        <strain evidence="6">ChiGjej1B1-1684</strain>
    </source>
</reference>
<dbReference type="InterPro" id="IPR036390">
    <property type="entry name" value="WH_DNA-bd_sf"/>
</dbReference>
<dbReference type="GO" id="GO:0051301">
    <property type="term" value="P:cell division"/>
    <property type="evidence" value="ECO:0007669"/>
    <property type="project" value="UniProtKB-KW"/>
</dbReference>
<dbReference type="Gene3D" id="1.10.10.10">
    <property type="entry name" value="Winged helix-like DNA-binding domain superfamily/Winged helix DNA-binding domain"/>
    <property type="match status" value="2"/>
</dbReference>
<dbReference type="EMBL" id="DVNG01000069">
    <property type="protein sequence ID" value="HIU50327.1"/>
    <property type="molecule type" value="Genomic_DNA"/>
</dbReference>
<keyword evidence="1 5" id="KW-0963">Cytoplasm</keyword>
<dbReference type="PANTHER" id="PTHR34298:SF2">
    <property type="entry name" value="SEGREGATION AND CONDENSATION PROTEIN B"/>
    <property type="match status" value="1"/>
</dbReference>
<dbReference type="GO" id="GO:0006260">
    <property type="term" value="P:DNA replication"/>
    <property type="evidence" value="ECO:0007669"/>
    <property type="project" value="UniProtKB-UniRule"/>
</dbReference>
<dbReference type="InterPro" id="IPR005234">
    <property type="entry name" value="ScpB_csome_segregation"/>
</dbReference>
<dbReference type="PIRSF" id="PIRSF019345">
    <property type="entry name" value="ScpB"/>
    <property type="match status" value="1"/>
</dbReference>
<name>A0A9D1LYL2_9FIRM</name>